<protein>
    <submittedName>
        <fullName evidence="2">DUF4123 domain-containing protein</fullName>
    </submittedName>
</protein>
<sequence>MKHAVDLDVPLALDDERAAITKALWAAASEAKASLYATLDLAAMDEPQRWLQRLKRRGSARDLFLSQPEGSAETLAVWLVGLRPDGSPMADAITIRSIVDQALQLDCVTWLVSDLALETLAERLSQRLTASTPEGEALFRYYDPRVLPVLHYACDETQRNSFFALGHSWWYLDAYRCLQGIPIVAASSQDTFVAPMPIRAVQAAAMQVVSERHQLVRFLGKRRPMQLVRWSFGQRMAFVEEQDQHAQAEGLVDFPDRLNYCLNVLDQLVLTTVEQG</sequence>
<dbReference type="InterPro" id="IPR025391">
    <property type="entry name" value="DUF4123"/>
</dbReference>
<evidence type="ECO:0000313" key="2">
    <source>
        <dbReference type="EMBL" id="MFC3551861.1"/>
    </source>
</evidence>
<name>A0ABV7RV97_9GAMM</name>
<evidence type="ECO:0000313" key="3">
    <source>
        <dbReference type="Proteomes" id="UP001595740"/>
    </source>
</evidence>
<gene>
    <name evidence="2" type="ORF">ACFOLC_12695</name>
</gene>
<reference evidence="3" key="1">
    <citation type="journal article" date="2019" name="Int. J. Syst. Evol. Microbiol.">
        <title>The Global Catalogue of Microorganisms (GCM) 10K type strain sequencing project: providing services to taxonomists for standard genome sequencing and annotation.</title>
        <authorList>
            <consortium name="The Broad Institute Genomics Platform"/>
            <consortium name="The Broad Institute Genome Sequencing Center for Infectious Disease"/>
            <person name="Wu L."/>
            <person name="Ma J."/>
        </authorList>
    </citation>
    <scope>NUCLEOTIDE SEQUENCE [LARGE SCALE GENOMIC DNA]</scope>
    <source>
        <strain evidence="3">KCTC 42875</strain>
    </source>
</reference>
<dbReference type="EMBL" id="JBHRXK010000006">
    <property type="protein sequence ID" value="MFC3551861.1"/>
    <property type="molecule type" value="Genomic_DNA"/>
</dbReference>
<dbReference type="RefSeq" id="WP_386759631.1">
    <property type="nucleotide sequence ID" value="NZ_JBHRXK010000006.1"/>
</dbReference>
<dbReference type="Proteomes" id="UP001595740">
    <property type="component" value="Unassembled WGS sequence"/>
</dbReference>
<evidence type="ECO:0000259" key="1">
    <source>
        <dbReference type="Pfam" id="PF13503"/>
    </source>
</evidence>
<organism evidence="2 3">
    <name type="scientific">Lysobacter cavernae</name>
    <dbReference type="NCBI Taxonomy" id="1685901"/>
    <lineage>
        <taxon>Bacteria</taxon>
        <taxon>Pseudomonadati</taxon>
        <taxon>Pseudomonadota</taxon>
        <taxon>Gammaproteobacteria</taxon>
        <taxon>Lysobacterales</taxon>
        <taxon>Lysobacteraceae</taxon>
        <taxon>Lysobacter</taxon>
    </lineage>
</organism>
<proteinExistence type="predicted"/>
<keyword evidence="3" id="KW-1185">Reference proteome</keyword>
<comment type="caution">
    <text evidence="2">The sequence shown here is derived from an EMBL/GenBank/DDBJ whole genome shotgun (WGS) entry which is preliminary data.</text>
</comment>
<feature type="domain" description="DUF4123" evidence="1">
    <location>
        <begin position="35"/>
        <end position="160"/>
    </location>
</feature>
<dbReference type="Pfam" id="PF13503">
    <property type="entry name" value="DUF4123"/>
    <property type="match status" value="1"/>
</dbReference>
<accession>A0ABV7RV97</accession>